<reference evidence="1 2" key="2">
    <citation type="submission" date="2007-09" db="EMBL/GenBank/DDBJ databases">
        <authorList>
            <person name="Fulton L."/>
            <person name="Clifton S."/>
            <person name="Fulton B."/>
            <person name="Xu J."/>
            <person name="Minx P."/>
            <person name="Pepin K.H."/>
            <person name="Johnson M."/>
            <person name="Thiruvilangam P."/>
            <person name="Bhonagiri V."/>
            <person name="Nash W.E."/>
            <person name="Mardis E.R."/>
            <person name="Wilson R.K."/>
        </authorList>
    </citation>
    <scope>NUCLEOTIDE SEQUENCE [LARGE SCALE GENOMIC DNA]</scope>
    <source>
        <strain evidence="1 2">DSM 3991</strain>
    </source>
</reference>
<evidence type="ECO:0000313" key="2">
    <source>
        <dbReference type="Proteomes" id="UP000004090"/>
    </source>
</evidence>
<reference evidence="1 2" key="1">
    <citation type="submission" date="2007-09" db="EMBL/GenBank/DDBJ databases">
        <title>Draft genome sequence of Eubacterium dolichum (DSM 3991).</title>
        <authorList>
            <person name="Sudarsanam P."/>
            <person name="Ley R."/>
            <person name="Guruge J."/>
            <person name="Turnbaugh P.J."/>
            <person name="Mahowald M."/>
            <person name="Liep D."/>
            <person name="Gordon J."/>
        </authorList>
    </citation>
    <scope>NUCLEOTIDE SEQUENCE [LARGE SCALE GENOMIC DNA]</scope>
    <source>
        <strain evidence="1 2">DSM 3991</strain>
    </source>
</reference>
<proteinExistence type="predicted"/>
<evidence type="ECO:0000313" key="1">
    <source>
        <dbReference type="EMBL" id="EDP11915.1"/>
    </source>
</evidence>
<dbReference type="AlphaFoldDB" id="A8R936"/>
<name>A8R936_9FIRM</name>
<dbReference type="Proteomes" id="UP000004090">
    <property type="component" value="Unassembled WGS sequence"/>
</dbReference>
<comment type="caution">
    <text evidence="1">The sequence shown here is derived from an EMBL/GenBank/DDBJ whole genome shotgun (WGS) entry which is preliminary data.</text>
</comment>
<protein>
    <submittedName>
        <fullName evidence="1">Uncharacterized protein</fullName>
    </submittedName>
</protein>
<sequence length="43" mass="4507">MGKRCMIYAHKKCRSGGTADTLSSGGSASNRVRVQISSSAPFC</sequence>
<accession>A8R936</accession>
<dbReference type="EMBL" id="ABAW02000017">
    <property type="protein sequence ID" value="EDP11915.1"/>
    <property type="molecule type" value="Genomic_DNA"/>
</dbReference>
<organism evidence="1 2">
    <name type="scientific">Amedibacillus dolichus DSM 3991</name>
    <dbReference type="NCBI Taxonomy" id="428127"/>
    <lineage>
        <taxon>Bacteria</taxon>
        <taxon>Bacillati</taxon>
        <taxon>Bacillota</taxon>
        <taxon>Erysipelotrichia</taxon>
        <taxon>Erysipelotrichales</taxon>
        <taxon>Erysipelotrichaceae</taxon>
        <taxon>Amedibacillus</taxon>
    </lineage>
</organism>
<dbReference type="HOGENOM" id="CLU_3233728_0_0_9"/>
<gene>
    <name evidence="1" type="ORF">EUBDOL_00472</name>
</gene>